<evidence type="ECO:0000313" key="4">
    <source>
        <dbReference type="Proteomes" id="UP000196560"/>
    </source>
</evidence>
<dbReference type="Proteomes" id="UP000196560">
    <property type="component" value="Unassembled WGS sequence"/>
</dbReference>
<evidence type="ECO:0000313" key="3">
    <source>
        <dbReference type="EMBL" id="OUN44165.1"/>
    </source>
</evidence>
<sequence>MRAPEREVPRSAASVGRTAGAHASGAAQAPINAVDAAHRAARSDAGQAERFRREAAGHAVAAKASPGAGRSGRALVVVSVLVGIALAVALLVVVGSAAVGALLQDEQPRTEVAANDSAASTTPEDVFVLATDGGTIELDGSAYSLVSSGDGYSFASQRVGSTDEPMALFEVTGEPVGFAIHRGTFYVVSNADGSCYVQSFVPSDGSIPADYYSGTGTISTIDIKNAQLILTDGAGEQHAIDLPQG</sequence>
<dbReference type="RefSeq" id="WP_087185902.1">
    <property type="nucleotide sequence ID" value="NZ_DBEYNO010000066.1"/>
</dbReference>
<proteinExistence type="predicted"/>
<name>A0A1Y3U7Q5_9ACTN</name>
<keyword evidence="2" id="KW-0812">Transmembrane</keyword>
<feature type="region of interest" description="Disordered" evidence="1">
    <location>
        <begin position="1"/>
        <end position="27"/>
    </location>
</feature>
<evidence type="ECO:0000256" key="1">
    <source>
        <dbReference type="SAM" id="MobiDB-lite"/>
    </source>
</evidence>
<organism evidence="3 4">
    <name type="scientific">Enorma massiliensis</name>
    <dbReference type="NCBI Taxonomy" id="1472761"/>
    <lineage>
        <taxon>Bacteria</taxon>
        <taxon>Bacillati</taxon>
        <taxon>Actinomycetota</taxon>
        <taxon>Coriobacteriia</taxon>
        <taxon>Coriobacteriales</taxon>
        <taxon>Coriobacteriaceae</taxon>
        <taxon>Enorma</taxon>
    </lineage>
</organism>
<gene>
    <name evidence="3" type="ORF">B5G21_02570</name>
</gene>
<dbReference type="EMBL" id="NFHO01000002">
    <property type="protein sequence ID" value="OUN44165.1"/>
    <property type="molecule type" value="Genomic_DNA"/>
</dbReference>
<keyword evidence="4" id="KW-1185">Reference proteome</keyword>
<feature type="transmembrane region" description="Helical" evidence="2">
    <location>
        <begin position="74"/>
        <end position="103"/>
    </location>
</feature>
<keyword evidence="2" id="KW-0472">Membrane</keyword>
<comment type="caution">
    <text evidence="3">The sequence shown here is derived from an EMBL/GenBank/DDBJ whole genome shotgun (WGS) entry which is preliminary data.</text>
</comment>
<protein>
    <submittedName>
        <fullName evidence="3">Uncharacterized protein</fullName>
    </submittedName>
</protein>
<evidence type="ECO:0000256" key="2">
    <source>
        <dbReference type="SAM" id="Phobius"/>
    </source>
</evidence>
<feature type="compositionally biased region" description="Low complexity" evidence="1">
    <location>
        <begin position="16"/>
        <end position="27"/>
    </location>
</feature>
<keyword evidence="2" id="KW-1133">Transmembrane helix</keyword>
<accession>A0A1Y3U7Q5</accession>
<reference evidence="4" key="1">
    <citation type="submission" date="2017-04" db="EMBL/GenBank/DDBJ databases">
        <title>Function of individual gut microbiota members based on whole genome sequencing of pure cultures obtained from chicken caecum.</title>
        <authorList>
            <person name="Medvecky M."/>
            <person name="Cejkova D."/>
            <person name="Polansky O."/>
            <person name="Karasova D."/>
            <person name="Kubasova T."/>
            <person name="Cizek A."/>
            <person name="Rychlik I."/>
        </authorList>
    </citation>
    <scope>NUCLEOTIDE SEQUENCE [LARGE SCALE GENOMIC DNA]</scope>
    <source>
        <strain evidence="4">An70</strain>
    </source>
</reference>
<dbReference type="eggNOG" id="ENOG5031U3K">
    <property type="taxonomic scope" value="Bacteria"/>
</dbReference>
<dbReference type="AlphaFoldDB" id="A0A1Y3U7Q5"/>